<sequence length="207" mass="22989">MAAQHKLGVQGTLPDSLAELAEMAEIDEAEVLNIFNSIDDLREGLIYQGVVLLNDELRHGVLDSGIEKPDAQLRSLGHSYTEWAIGNPALFGLIVEGLNRPMAPDSTLHRYTTSMRDLFHRKLVEMRDLGLLRPDSDIDAILILLHCLIKGANTVFVSRASDPWIKDDPRPTQRIATDMFNHFLDMVMAANAPPANKVRSPADLVRS</sequence>
<evidence type="ECO:0000313" key="1">
    <source>
        <dbReference type="EMBL" id="MDT1063362.1"/>
    </source>
</evidence>
<evidence type="ECO:0008006" key="3">
    <source>
        <dbReference type="Google" id="ProtNLM"/>
    </source>
</evidence>
<dbReference type="Proteomes" id="UP001251085">
    <property type="component" value="Unassembled WGS sequence"/>
</dbReference>
<reference evidence="2" key="1">
    <citation type="submission" date="2023-07" db="EMBL/GenBank/DDBJ databases">
        <title>Characterization of two Paracoccaceae strains isolated from Phycosphere and proposal of Xinfangfangia lacusdiani sp. nov.</title>
        <authorList>
            <person name="Deng Y."/>
            <person name="Zhang Y.Q."/>
        </authorList>
    </citation>
    <scope>NUCLEOTIDE SEQUENCE [LARGE SCALE GENOMIC DNA]</scope>
    <source>
        <strain evidence="2">CPCC 101403</strain>
    </source>
</reference>
<dbReference type="Gene3D" id="1.10.357.10">
    <property type="entry name" value="Tetracycline Repressor, domain 2"/>
    <property type="match status" value="1"/>
</dbReference>
<organism evidence="1 2">
    <name type="scientific">Paracoccus broussonetiae</name>
    <dbReference type="NCBI Taxonomy" id="3075834"/>
    <lineage>
        <taxon>Bacteria</taxon>
        <taxon>Pseudomonadati</taxon>
        <taxon>Pseudomonadota</taxon>
        <taxon>Alphaproteobacteria</taxon>
        <taxon>Rhodobacterales</taxon>
        <taxon>Paracoccaceae</taxon>
        <taxon>Paracoccus</taxon>
    </lineage>
</organism>
<dbReference type="InterPro" id="IPR036271">
    <property type="entry name" value="Tet_transcr_reg_TetR-rel_C_sf"/>
</dbReference>
<proteinExistence type="predicted"/>
<protein>
    <recommendedName>
        <fullName evidence="3">Tetracyclin repressor-like C-terminal domain-containing protein</fullName>
    </recommendedName>
</protein>
<gene>
    <name evidence="1" type="ORF">RM190_15920</name>
</gene>
<accession>A0ABU3EGI5</accession>
<dbReference type="SUPFAM" id="SSF48498">
    <property type="entry name" value="Tetracyclin repressor-like, C-terminal domain"/>
    <property type="match status" value="1"/>
</dbReference>
<name>A0ABU3EGI5_9RHOB</name>
<evidence type="ECO:0000313" key="2">
    <source>
        <dbReference type="Proteomes" id="UP001251085"/>
    </source>
</evidence>
<comment type="caution">
    <text evidence="1">The sequence shown here is derived from an EMBL/GenBank/DDBJ whole genome shotgun (WGS) entry which is preliminary data.</text>
</comment>
<dbReference type="RefSeq" id="WP_311760451.1">
    <property type="nucleotide sequence ID" value="NZ_JAVRQI010000012.1"/>
</dbReference>
<dbReference type="EMBL" id="JAVRQI010000012">
    <property type="protein sequence ID" value="MDT1063362.1"/>
    <property type="molecule type" value="Genomic_DNA"/>
</dbReference>
<keyword evidence="2" id="KW-1185">Reference proteome</keyword>